<dbReference type="Gene3D" id="3.30.60.20">
    <property type="match status" value="2"/>
</dbReference>
<dbReference type="SUPFAM" id="SSF46585">
    <property type="entry name" value="HR1 repeat"/>
    <property type="match status" value="1"/>
</dbReference>
<keyword evidence="10" id="KW-0418">Kinase</keyword>
<evidence type="ECO:0000256" key="16">
    <source>
        <dbReference type="PROSITE-ProRule" id="PRU01207"/>
    </source>
</evidence>
<dbReference type="OrthoDB" id="63267at2759"/>
<dbReference type="InterPro" id="IPR008271">
    <property type="entry name" value="Ser/Thr_kinase_AS"/>
</dbReference>
<dbReference type="PROSITE" id="PS00479">
    <property type="entry name" value="ZF_DAG_PE_1"/>
    <property type="match status" value="1"/>
</dbReference>
<dbReference type="PROSITE" id="PS50081">
    <property type="entry name" value="ZF_DAG_PE_2"/>
    <property type="match status" value="2"/>
</dbReference>
<dbReference type="InterPro" id="IPR011009">
    <property type="entry name" value="Kinase-like_dom_sf"/>
</dbReference>
<dbReference type="EC" id="2.7.11.13" evidence="2"/>
<dbReference type="InterPro" id="IPR046349">
    <property type="entry name" value="C1-like_sf"/>
</dbReference>
<feature type="domain" description="Phorbol-ester/DAG-type" evidence="21">
    <location>
        <begin position="418"/>
        <end position="466"/>
    </location>
</feature>
<feature type="domain" description="Protein kinase" evidence="20">
    <location>
        <begin position="594"/>
        <end position="853"/>
    </location>
</feature>
<dbReference type="GO" id="GO:0060237">
    <property type="term" value="P:regulation of fungal-type cell wall organization"/>
    <property type="evidence" value="ECO:0007669"/>
    <property type="project" value="EnsemblFungi"/>
</dbReference>
<dbReference type="InterPro" id="IPR037312">
    <property type="entry name" value="PKC-like_HR1"/>
</dbReference>
<dbReference type="PROSITE" id="PS00107">
    <property type="entry name" value="PROTEIN_KINASE_ATP"/>
    <property type="match status" value="1"/>
</dbReference>
<evidence type="ECO:0000259" key="23">
    <source>
        <dbReference type="PROSITE" id="PS51860"/>
    </source>
</evidence>
<dbReference type="PANTHER" id="PTHR24351">
    <property type="entry name" value="RIBOSOMAL PROTEIN S6 KINASE"/>
    <property type="match status" value="1"/>
</dbReference>
<dbReference type="GO" id="GO:0090334">
    <property type="term" value="P:regulation of cell wall (1-&gt;3)-beta-D-glucan biosynthetic process"/>
    <property type="evidence" value="ECO:0007669"/>
    <property type="project" value="EnsemblFungi"/>
</dbReference>
<dbReference type="Pfam" id="PF02185">
    <property type="entry name" value="HR1"/>
    <property type="match status" value="2"/>
</dbReference>
<dbReference type="InterPro" id="IPR017441">
    <property type="entry name" value="Protein_kinase_ATP_BS"/>
</dbReference>
<dbReference type="FunFam" id="1.10.510.10:FF:000101">
    <property type="entry name" value="Protein kinase C"/>
    <property type="match status" value="1"/>
</dbReference>
<feature type="compositionally biased region" description="Low complexity" evidence="18">
    <location>
        <begin position="333"/>
        <end position="353"/>
    </location>
</feature>
<organism evidence="24 25">
    <name type="scientific">Tortispora caseinolytica NRRL Y-17796</name>
    <dbReference type="NCBI Taxonomy" id="767744"/>
    <lineage>
        <taxon>Eukaryota</taxon>
        <taxon>Fungi</taxon>
        <taxon>Dikarya</taxon>
        <taxon>Ascomycota</taxon>
        <taxon>Saccharomycotina</taxon>
        <taxon>Trigonopsidomycetes</taxon>
        <taxon>Trigonopsidales</taxon>
        <taxon>Trigonopsidaceae</taxon>
        <taxon>Tortispora</taxon>
    </lineage>
</organism>
<dbReference type="GO" id="GO:0106310">
    <property type="term" value="F:protein serine kinase activity"/>
    <property type="evidence" value="ECO:0007669"/>
    <property type="project" value="RHEA"/>
</dbReference>
<evidence type="ECO:0000256" key="11">
    <source>
        <dbReference type="ARBA" id="ARBA00022833"/>
    </source>
</evidence>
<dbReference type="AlphaFoldDB" id="A0A1E4TBY5"/>
<evidence type="ECO:0000256" key="15">
    <source>
        <dbReference type="ARBA" id="ARBA00067241"/>
    </source>
</evidence>
<dbReference type="SMART" id="SM00109">
    <property type="entry name" value="C1"/>
    <property type="match status" value="2"/>
</dbReference>
<dbReference type="SMART" id="SM00133">
    <property type="entry name" value="S_TK_X"/>
    <property type="match status" value="1"/>
</dbReference>
<evidence type="ECO:0000256" key="5">
    <source>
        <dbReference type="ARBA" id="ARBA00022679"/>
    </source>
</evidence>
<dbReference type="GO" id="GO:1902660">
    <property type="term" value="P:negative regulation of glucose mediated signaling pathway"/>
    <property type="evidence" value="ECO:0007669"/>
    <property type="project" value="EnsemblFungi"/>
</dbReference>
<feature type="binding site" evidence="17">
    <location>
        <position position="623"/>
    </location>
    <ligand>
        <name>ATP</name>
        <dbReference type="ChEBI" id="CHEBI:30616"/>
    </ligand>
</feature>
<dbReference type="GO" id="GO:0004697">
    <property type="term" value="F:diacylglycerol-dependent serine/threonine kinase activity"/>
    <property type="evidence" value="ECO:0007669"/>
    <property type="project" value="UniProtKB-EC"/>
</dbReference>
<evidence type="ECO:0000256" key="12">
    <source>
        <dbReference type="ARBA" id="ARBA00022840"/>
    </source>
</evidence>
<dbReference type="InterPro" id="IPR017892">
    <property type="entry name" value="Pkinase_C"/>
</dbReference>
<comment type="catalytic activity">
    <reaction evidence="14">
        <text>L-seryl-[protein] + ATP = O-phospho-L-seryl-[protein] + ADP + H(+)</text>
        <dbReference type="Rhea" id="RHEA:17989"/>
        <dbReference type="Rhea" id="RHEA-COMP:9863"/>
        <dbReference type="Rhea" id="RHEA-COMP:11604"/>
        <dbReference type="ChEBI" id="CHEBI:15378"/>
        <dbReference type="ChEBI" id="CHEBI:29999"/>
        <dbReference type="ChEBI" id="CHEBI:30616"/>
        <dbReference type="ChEBI" id="CHEBI:83421"/>
        <dbReference type="ChEBI" id="CHEBI:456216"/>
        <dbReference type="EC" id="2.7.11.13"/>
    </reaction>
</comment>
<dbReference type="InterPro" id="IPR000961">
    <property type="entry name" value="AGC-kinase_C"/>
</dbReference>
<dbReference type="Gene3D" id="3.30.200.20">
    <property type="entry name" value="Phosphorylase Kinase, domain 1"/>
    <property type="match status" value="1"/>
</dbReference>
<dbReference type="InterPro" id="IPR036274">
    <property type="entry name" value="HR1_rpt_sf"/>
</dbReference>
<evidence type="ECO:0000256" key="13">
    <source>
        <dbReference type="ARBA" id="ARBA00047272"/>
    </source>
</evidence>
<keyword evidence="3" id="KW-0723">Serine/threonine-protein kinase</keyword>
<evidence type="ECO:0000256" key="2">
    <source>
        <dbReference type="ARBA" id="ARBA00012429"/>
    </source>
</evidence>
<evidence type="ECO:0000256" key="1">
    <source>
        <dbReference type="ARBA" id="ARBA00005490"/>
    </source>
</evidence>
<dbReference type="GO" id="GO:2000769">
    <property type="term" value="P:regulation of establishment or maintenance of cell polarity regulating cell shape"/>
    <property type="evidence" value="ECO:0007669"/>
    <property type="project" value="EnsemblFungi"/>
</dbReference>
<dbReference type="GO" id="GO:0032186">
    <property type="term" value="P:cellular bud neck septin ring organization"/>
    <property type="evidence" value="ECO:0007669"/>
    <property type="project" value="EnsemblFungi"/>
</dbReference>
<feature type="domain" description="C2" evidence="19">
    <location>
        <begin position="176"/>
        <end position="294"/>
    </location>
</feature>
<keyword evidence="9" id="KW-0863">Zinc-finger</keyword>
<keyword evidence="11" id="KW-0862">Zinc</keyword>
<dbReference type="InterPro" id="IPR011072">
    <property type="entry name" value="HR1_rho-bd"/>
</dbReference>
<dbReference type="EMBL" id="KV453843">
    <property type="protein sequence ID" value="ODV89261.1"/>
    <property type="molecule type" value="Genomic_DNA"/>
</dbReference>
<dbReference type="GO" id="GO:0005634">
    <property type="term" value="C:nucleus"/>
    <property type="evidence" value="ECO:0007669"/>
    <property type="project" value="EnsemblFungi"/>
</dbReference>
<dbReference type="Gene3D" id="1.10.287.160">
    <property type="entry name" value="HR1 repeat"/>
    <property type="match status" value="2"/>
</dbReference>
<dbReference type="InterPro" id="IPR035892">
    <property type="entry name" value="C2_domain_sf"/>
</dbReference>
<dbReference type="Pfam" id="PF00130">
    <property type="entry name" value="C1_1"/>
    <property type="match status" value="2"/>
</dbReference>
<dbReference type="GO" id="GO:0000935">
    <property type="term" value="C:division septum"/>
    <property type="evidence" value="ECO:0007669"/>
    <property type="project" value="EnsemblFungi"/>
</dbReference>
<dbReference type="CDD" id="cd20823">
    <property type="entry name" value="C1_ScPKC1-like_rpt2"/>
    <property type="match status" value="1"/>
</dbReference>
<dbReference type="GO" id="GO:0005524">
    <property type="term" value="F:ATP binding"/>
    <property type="evidence" value="ECO:0007669"/>
    <property type="project" value="UniProtKB-UniRule"/>
</dbReference>
<dbReference type="Gene3D" id="1.10.510.10">
    <property type="entry name" value="Transferase(Phosphotransferase) domain 1"/>
    <property type="match status" value="1"/>
</dbReference>
<dbReference type="GO" id="GO:0030427">
    <property type="term" value="C:site of polarized growth"/>
    <property type="evidence" value="ECO:0007669"/>
    <property type="project" value="EnsemblFungi"/>
</dbReference>
<dbReference type="SMART" id="SM00742">
    <property type="entry name" value="Hr1"/>
    <property type="match status" value="2"/>
</dbReference>
<dbReference type="InterPro" id="IPR002219">
    <property type="entry name" value="PKC_DAG/PE"/>
</dbReference>
<dbReference type="PROSITE" id="PS50004">
    <property type="entry name" value="C2"/>
    <property type="match status" value="1"/>
</dbReference>
<proteinExistence type="inferred from homology"/>
<dbReference type="PROSITE" id="PS51860">
    <property type="entry name" value="REM_1"/>
    <property type="match status" value="2"/>
</dbReference>
<keyword evidence="25" id="KW-1185">Reference proteome</keyword>
<evidence type="ECO:0000259" key="19">
    <source>
        <dbReference type="PROSITE" id="PS50004"/>
    </source>
</evidence>
<evidence type="ECO:0000256" key="18">
    <source>
        <dbReference type="SAM" id="MobiDB-lite"/>
    </source>
</evidence>
<dbReference type="GO" id="GO:0070610">
    <property type="term" value="P:regulation of fungal-type cell wall (1-&gt;3)-alpha-glucan biosynthetic process"/>
    <property type="evidence" value="ECO:0007669"/>
    <property type="project" value="EnsemblFungi"/>
</dbReference>
<dbReference type="Proteomes" id="UP000095023">
    <property type="component" value="Unassembled WGS sequence"/>
</dbReference>
<comment type="catalytic activity">
    <reaction evidence="13">
        <text>L-threonyl-[protein] + ATP = O-phospho-L-threonyl-[protein] + ADP + H(+)</text>
        <dbReference type="Rhea" id="RHEA:46608"/>
        <dbReference type="Rhea" id="RHEA-COMP:11060"/>
        <dbReference type="Rhea" id="RHEA-COMP:11605"/>
        <dbReference type="ChEBI" id="CHEBI:15378"/>
        <dbReference type="ChEBI" id="CHEBI:30013"/>
        <dbReference type="ChEBI" id="CHEBI:30616"/>
        <dbReference type="ChEBI" id="CHEBI:61977"/>
        <dbReference type="ChEBI" id="CHEBI:456216"/>
        <dbReference type="EC" id="2.7.11.13"/>
    </reaction>
</comment>
<evidence type="ECO:0000256" key="8">
    <source>
        <dbReference type="ARBA" id="ARBA00022741"/>
    </source>
</evidence>
<feature type="domain" description="Phorbol-ester/DAG-type" evidence="21">
    <location>
        <begin position="485"/>
        <end position="535"/>
    </location>
</feature>
<evidence type="ECO:0000256" key="7">
    <source>
        <dbReference type="ARBA" id="ARBA00022737"/>
    </source>
</evidence>
<accession>A0A1E4TBY5</accession>
<feature type="domain" description="REM-1" evidence="23">
    <location>
        <begin position="94"/>
        <end position="171"/>
    </location>
</feature>
<evidence type="ECO:0000313" key="25">
    <source>
        <dbReference type="Proteomes" id="UP000095023"/>
    </source>
</evidence>
<dbReference type="PROSITE" id="PS51285">
    <property type="entry name" value="AGC_KINASE_CTER"/>
    <property type="match status" value="1"/>
</dbReference>
<evidence type="ECO:0000256" key="3">
    <source>
        <dbReference type="ARBA" id="ARBA00022527"/>
    </source>
</evidence>
<dbReference type="GO" id="GO:0034063">
    <property type="term" value="P:stress granule assembly"/>
    <property type="evidence" value="ECO:0007669"/>
    <property type="project" value="EnsemblFungi"/>
</dbReference>
<reference evidence="25" key="1">
    <citation type="submission" date="2016-02" db="EMBL/GenBank/DDBJ databases">
        <title>Comparative genomics of biotechnologically important yeasts.</title>
        <authorList>
            <consortium name="DOE Joint Genome Institute"/>
            <person name="Riley R."/>
            <person name="Haridas S."/>
            <person name="Wolfe K.H."/>
            <person name="Lopes M.R."/>
            <person name="Hittinger C.T."/>
            <person name="Goker M."/>
            <person name="Salamov A."/>
            <person name="Wisecaver J."/>
            <person name="Long T.M."/>
            <person name="Aerts A.L."/>
            <person name="Barry K."/>
            <person name="Choi C."/>
            <person name="Clum A."/>
            <person name="Coughlan A.Y."/>
            <person name="Deshpande S."/>
            <person name="Douglass A.P."/>
            <person name="Hanson S.J."/>
            <person name="Klenk H.-P."/>
            <person name="Labutti K."/>
            <person name="Lapidus A."/>
            <person name="Lindquist E."/>
            <person name="Lipzen A."/>
            <person name="Meier-Kolthoff J.P."/>
            <person name="Ohm R.A."/>
            <person name="Otillar R.P."/>
            <person name="Pangilinan J."/>
            <person name="Peng Y."/>
            <person name="Rokas A."/>
            <person name="Rosa C.A."/>
            <person name="Scheuner C."/>
            <person name="Sibirny A.A."/>
            <person name="Slot J.C."/>
            <person name="Stielow J.B."/>
            <person name="Sun H."/>
            <person name="Kurtzman C.P."/>
            <person name="Blackwell M."/>
            <person name="Jeffries T.W."/>
            <person name="Grigoriev I.V."/>
        </authorList>
    </citation>
    <scope>NUCLEOTIDE SEQUENCE [LARGE SCALE GENOMIC DNA]</scope>
    <source>
        <strain evidence="25">NRRL Y-17796</strain>
    </source>
</reference>
<feature type="domain" description="REM-1" evidence="23">
    <location>
        <begin position="1"/>
        <end position="70"/>
    </location>
</feature>
<dbReference type="GO" id="GO:0060211">
    <property type="term" value="P:regulation of nuclear-transcribed mRNA poly(A) tail shortening"/>
    <property type="evidence" value="ECO:0007669"/>
    <property type="project" value="EnsemblFungi"/>
</dbReference>
<dbReference type="Pfam" id="PF00433">
    <property type="entry name" value="Pkinase_C"/>
    <property type="match status" value="1"/>
</dbReference>
<evidence type="ECO:0000259" key="22">
    <source>
        <dbReference type="PROSITE" id="PS51285"/>
    </source>
</evidence>
<dbReference type="SMART" id="SM00220">
    <property type="entry name" value="S_TKc"/>
    <property type="match status" value="1"/>
</dbReference>
<dbReference type="GO" id="GO:0010606">
    <property type="term" value="P:positive regulation of cytoplasmic mRNA processing body assembly"/>
    <property type="evidence" value="ECO:0007669"/>
    <property type="project" value="EnsemblFungi"/>
</dbReference>
<dbReference type="PROSITE" id="PS00108">
    <property type="entry name" value="PROTEIN_KINASE_ST"/>
    <property type="match status" value="1"/>
</dbReference>
<feature type="region of interest" description="Disordered" evidence="18">
    <location>
        <begin position="329"/>
        <end position="361"/>
    </location>
</feature>
<evidence type="ECO:0000256" key="9">
    <source>
        <dbReference type="ARBA" id="ARBA00022771"/>
    </source>
</evidence>
<comment type="similarity">
    <text evidence="1">Belongs to the protein kinase superfamily. AGC Ser/Thr protein kinase family. PKC subfamily.</text>
</comment>
<gene>
    <name evidence="24" type="ORF">CANCADRAFT_58235</name>
</gene>
<keyword evidence="16" id="KW-0175">Coiled coil</keyword>
<protein>
    <recommendedName>
        <fullName evidence="15">Protein kinase C-like 1</fullName>
        <ecNumber evidence="2">2.7.11.13</ecNumber>
    </recommendedName>
</protein>
<dbReference type="PROSITE" id="PS50011">
    <property type="entry name" value="PROTEIN_KINASE_DOM"/>
    <property type="match status" value="1"/>
</dbReference>
<feature type="domain" description="AGC-kinase C-terminal" evidence="22">
    <location>
        <begin position="854"/>
        <end position="920"/>
    </location>
</feature>
<dbReference type="GO" id="GO:0035556">
    <property type="term" value="P:intracellular signal transduction"/>
    <property type="evidence" value="ECO:0007669"/>
    <property type="project" value="EnsemblFungi"/>
</dbReference>
<keyword evidence="8 17" id="KW-0547">Nucleotide-binding</keyword>
<dbReference type="SUPFAM" id="SSF49562">
    <property type="entry name" value="C2 domain (Calcium/lipid-binding domain, CaLB)"/>
    <property type="match status" value="1"/>
</dbReference>
<dbReference type="GO" id="GO:0010494">
    <property type="term" value="C:cytoplasmic stress granule"/>
    <property type="evidence" value="ECO:0007669"/>
    <property type="project" value="EnsemblFungi"/>
</dbReference>
<dbReference type="InterPro" id="IPR000719">
    <property type="entry name" value="Prot_kinase_dom"/>
</dbReference>
<dbReference type="GO" id="GO:0000425">
    <property type="term" value="P:pexophagy"/>
    <property type="evidence" value="ECO:0007669"/>
    <property type="project" value="EnsemblFungi"/>
</dbReference>
<evidence type="ECO:0000313" key="24">
    <source>
        <dbReference type="EMBL" id="ODV89261.1"/>
    </source>
</evidence>
<dbReference type="GO" id="GO:0005856">
    <property type="term" value="C:cytoskeleton"/>
    <property type="evidence" value="ECO:0007669"/>
    <property type="project" value="EnsemblFungi"/>
</dbReference>
<dbReference type="CDD" id="cd05570">
    <property type="entry name" value="STKc_PKC"/>
    <property type="match status" value="1"/>
</dbReference>
<evidence type="ECO:0000259" key="21">
    <source>
        <dbReference type="PROSITE" id="PS50081"/>
    </source>
</evidence>
<keyword evidence="7" id="KW-0677">Repeat</keyword>
<dbReference type="FunFam" id="3.30.60.20:FF:000014">
    <property type="entry name" value="Protein kinase C"/>
    <property type="match status" value="1"/>
</dbReference>
<dbReference type="InterPro" id="IPR000008">
    <property type="entry name" value="C2_dom"/>
</dbReference>
<dbReference type="GO" id="GO:0009272">
    <property type="term" value="P:fungal-type cell wall biogenesis"/>
    <property type="evidence" value="ECO:0007669"/>
    <property type="project" value="EnsemblFungi"/>
</dbReference>
<sequence>MPPANDDPRIKDVLRKIEREKSLIQGAQAMRRSTNNLQVQERCDSSIRESKKNIDYLQNRLSELNLANDPKPKSGAAAAAVTAIGRSTRLDLIKYDSTQLGPRIRFMLQQLAFKLSVERQYLEGIGKMMKLYRFEGDEKSAKDAESKRIESSQKIVLLKQALKRYQDMHIDFDDEDDGDAADDDSINTPNIRRPLSGTLKISNIAIRNAAHATVARGVETYAVVKIEDQKVAPSKATRTDRWPDLIEVPVSKANELEISFFDRSGGHSVPIGIVWLRLSDIAEELRRKRIEAELAASGWVSADKAAAAQTEKQIPSMDANPSNNSVYDEWGMPTPRSAGSSAASSVYTSSRGSQKPPSSAGPAIVDSWFYLEPAGEVHLTIDFIKSNVGKKRAFDGPKGLGRHDAIRQRKENVHEMYGHKFVLHQFYNIMKCAYCGDFLKSSTGMQCQDCKFLCHQKCYTKVVTKCISKSSSDAGLEEKLNHNIPHKFDAITNISANWCCHCGYILPLGKKNSRKCTECGVMCHTQCQHLVPDFCGMSMEQANKILSEIRNAKSRQAAAKEKLIPIKQHQKMPSSPSIVEKKQNTRNRIGLEDFNFLAVLGKGNFGKVMLAEAKGSQKLYAIKVLKKEFIIENDEIESTRSEKRVFMIANKERHPFLLSLHSCFQTETRLYFVMEYISGGDLMLHIQTEQFTPRRAQFYAAEVLLALKYFHDNGVIYRDLKLDNILLGLDGHIKIADYGLCKEDMWHGSTTGTFCGTPEFMAPEILLDQKYTRAVDWWAFGVLIYQMLLGQSPFRGDDEDEIFHAIISDEPLYPVHMPPGSVSILQALLTRDPAKRLGGGEKDALEVMAHPYFRNINFDDFLHKRVEPPFVPTVSSATDTRNFDQEFTREVPRLTPVTGELTKQMQEQFRGFSYMMGNDV</sequence>
<keyword evidence="12 17" id="KW-0067">ATP-binding</keyword>
<evidence type="ECO:0000256" key="10">
    <source>
        <dbReference type="ARBA" id="ARBA00022777"/>
    </source>
</evidence>
<keyword evidence="6" id="KW-0479">Metal-binding</keyword>
<dbReference type="FunFam" id="3.30.60.20:FF:000034">
    <property type="entry name" value="Protein kinase C"/>
    <property type="match status" value="1"/>
</dbReference>
<dbReference type="SUPFAM" id="SSF57889">
    <property type="entry name" value="Cysteine-rich domain"/>
    <property type="match status" value="2"/>
</dbReference>
<dbReference type="FunFam" id="3.30.200.20:FF:000103">
    <property type="entry name" value="Protein kinase C"/>
    <property type="match status" value="1"/>
</dbReference>
<evidence type="ECO:0000259" key="20">
    <source>
        <dbReference type="PROSITE" id="PS50011"/>
    </source>
</evidence>
<keyword evidence="5" id="KW-0808">Transferase</keyword>
<keyword evidence="4" id="KW-0597">Phosphoprotein</keyword>
<dbReference type="Pfam" id="PF00069">
    <property type="entry name" value="Pkinase"/>
    <property type="match status" value="1"/>
</dbReference>
<dbReference type="CDD" id="cd11620">
    <property type="entry name" value="HR1_PKC-like_2_fungi"/>
    <property type="match status" value="1"/>
</dbReference>
<dbReference type="SUPFAM" id="SSF56112">
    <property type="entry name" value="Protein kinase-like (PK-like)"/>
    <property type="match status" value="1"/>
</dbReference>
<dbReference type="GO" id="GO:1903139">
    <property type="term" value="P:positive regulation of cell integrity MAPK cascade"/>
    <property type="evidence" value="ECO:0007669"/>
    <property type="project" value="EnsemblFungi"/>
</dbReference>
<dbReference type="GO" id="GO:0008270">
    <property type="term" value="F:zinc ion binding"/>
    <property type="evidence" value="ECO:0007669"/>
    <property type="project" value="UniProtKB-KW"/>
</dbReference>
<evidence type="ECO:0000256" key="4">
    <source>
        <dbReference type="ARBA" id="ARBA00022553"/>
    </source>
</evidence>
<name>A0A1E4TBY5_9ASCO</name>
<evidence type="ECO:0000256" key="17">
    <source>
        <dbReference type="PROSITE-ProRule" id="PRU10141"/>
    </source>
</evidence>
<dbReference type="GO" id="GO:0009267">
    <property type="term" value="P:cellular response to starvation"/>
    <property type="evidence" value="ECO:0007669"/>
    <property type="project" value="EnsemblFungi"/>
</dbReference>
<evidence type="ECO:0000256" key="14">
    <source>
        <dbReference type="ARBA" id="ARBA00047470"/>
    </source>
</evidence>
<evidence type="ECO:0000256" key="6">
    <source>
        <dbReference type="ARBA" id="ARBA00022723"/>
    </source>
</evidence>
<dbReference type="CDD" id="cd20822">
    <property type="entry name" value="C1_ScPKC1-like_rpt1"/>
    <property type="match status" value="1"/>
</dbReference>